<dbReference type="InterPro" id="IPR047650">
    <property type="entry name" value="Transpos_IS110"/>
</dbReference>
<dbReference type="InterPro" id="IPR003346">
    <property type="entry name" value="Transposase_20"/>
</dbReference>
<name>A0A0G1XEH3_9BACT</name>
<accession>A0A0G1XEH3</accession>
<gene>
    <name evidence="2" type="ORF">UY72_C0051G0004</name>
</gene>
<dbReference type="AlphaFoldDB" id="A0A0G1XEH3"/>
<reference evidence="2 3" key="1">
    <citation type="journal article" date="2015" name="Nature">
        <title>rRNA introns, odd ribosomes, and small enigmatic genomes across a large radiation of phyla.</title>
        <authorList>
            <person name="Brown C.T."/>
            <person name="Hug L.A."/>
            <person name="Thomas B.C."/>
            <person name="Sharon I."/>
            <person name="Castelle C.J."/>
            <person name="Singh A."/>
            <person name="Wilkins M.J."/>
            <person name="Williams K.H."/>
            <person name="Banfield J.F."/>
        </authorList>
    </citation>
    <scope>NUCLEOTIDE SEQUENCE [LARGE SCALE GENOMIC DNA]</scope>
</reference>
<dbReference type="GO" id="GO:0003677">
    <property type="term" value="F:DNA binding"/>
    <property type="evidence" value="ECO:0007669"/>
    <property type="project" value="InterPro"/>
</dbReference>
<dbReference type="Pfam" id="PF02371">
    <property type="entry name" value="Transposase_20"/>
    <property type="match status" value="1"/>
</dbReference>
<dbReference type="InterPro" id="IPR010994">
    <property type="entry name" value="RuvA_2-like"/>
</dbReference>
<organism evidence="2 3">
    <name type="scientific">Candidatus Uhrbacteria bacterium GW2011_GWD2_52_7</name>
    <dbReference type="NCBI Taxonomy" id="1618989"/>
    <lineage>
        <taxon>Bacteria</taxon>
        <taxon>Candidatus Uhriibacteriota</taxon>
    </lineage>
</organism>
<evidence type="ECO:0000313" key="2">
    <source>
        <dbReference type="EMBL" id="KKW29290.1"/>
    </source>
</evidence>
<feature type="domain" description="Transposase IS116/IS110/IS902 C-terminal" evidence="1">
    <location>
        <begin position="74"/>
        <end position="148"/>
    </location>
</feature>
<dbReference type="Proteomes" id="UP000034846">
    <property type="component" value="Unassembled WGS sequence"/>
</dbReference>
<dbReference type="EMBL" id="LCRD01000051">
    <property type="protein sequence ID" value="KKW29290.1"/>
    <property type="molecule type" value="Genomic_DNA"/>
</dbReference>
<dbReference type="SUPFAM" id="SSF47781">
    <property type="entry name" value="RuvA domain 2-like"/>
    <property type="match status" value="1"/>
</dbReference>
<evidence type="ECO:0000259" key="1">
    <source>
        <dbReference type="Pfam" id="PF02371"/>
    </source>
</evidence>
<sequence length="204" mass="23102">MQPFSRKAVITCTEKKARDIFGYIEKDGDTTAEYQEMRDFIVTTAIRQIKDNIKIIKSIEDEIQNILPMFGCKLETMPGINLVTAAALIAEIGDINRFASAAKLAKYAGVSPVTYSSGQSDLNFSNRRGDRNLNQILFFLAVSQCNDHGTKGGPVNPIFAEYYKKKISEGKTKKQALKCVMRRLVNIIYRMIKEKEEYIRRTNA</sequence>
<dbReference type="PANTHER" id="PTHR33055:SF3">
    <property type="entry name" value="PUTATIVE TRANSPOSASE FOR IS117-RELATED"/>
    <property type="match status" value="1"/>
</dbReference>
<dbReference type="GO" id="GO:0004803">
    <property type="term" value="F:transposase activity"/>
    <property type="evidence" value="ECO:0007669"/>
    <property type="project" value="InterPro"/>
</dbReference>
<comment type="caution">
    <text evidence="2">The sequence shown here is derived from an EMBL/GenBank/DDBJ whole genome shotgun (WGS) entry which is preliminary data.</text>
</comment>
<dbReference type="GO" id="GO:0006313">
    <property type="term" value="P:DNA transposition"/>
    <property type="evidence" value="ECO:0007669"/>
    <property type="project" value="InterPro"/>
</dbReference>
<protein>
    <submittedName>
        <fullName evidence="2">Transposase IS116/IS110/IS902 family</fullName>
    </submittedName>
</protein>
<dbReference type="PANTHER" id="PTHR33055">
    <property type="entry name" value="TRANSPOSASE FOR INSERTION SEQUENCE ELEMENT IS1111A"/>
    <property type="match status" value="1"/>
</dbReference>
<evidence type="ECO:0000313" key="3">
    <source>
        <dbReference type="Proteomes" id="UP000034846"/>
    </source>
</evidence>
<proteinExistence type="predicted"/>